<dbReference type="PANTHER" id="PTHR22633:SF2">
    <property type="entry name" value="NEURONAL TYROSINE-PHOSPHORYLATED PHOSPHOINOSITIDE-3-KINASE ADAPTER 1"/>
    <property type="match status" value="1"/>
</dbReference>
<feature type="compositionally biased region" description="Polar residues" evidence="2">
    <location>
        <begin position="650"/>
        <end position="665"/>
    </location>
</feature>
<name>A0A6P7X1J0_9AMPH</name>
<feature type="compositionally biased region" description="Low complexity" evidence="2">
    <location>
        <begin position="336"/>
        <end position="348"/>
    </location>
</feature>
<dbReference type="KEGG" id="muo:115458286"/>
<feature type="region of interest" description="Disordered" evidence="2">
    <location>
        <begin position="716"/>
        <end position="739"/>
    </location>
</feature>
<dbReference type="Proteomes" id="UP000515156">
    <property type="component" value="Chromosome 14"/>
</dbReference>
<feature type="compositionally biased region" description="Basic residues" evidence="2">
    <location>
        <begin position="136"/>
        <end position="145"/>
    </location>
</feature>
<feature type="compositionally biased region" description="Polar residues" evidence="2">
    <location>
        <begin position="146"/>
        <end position="162"/>
    </location>
</feature>
<evidence type="ECO:0000313" key="6">
    <source>
        <dbReference type="RefSeq" id="XP_030044009.1"/>
    </source>
</evidence>
<protein>
    <submittedName>
        <fullName evidence="6">Neuronal tyrosine-phosphorylated phosphoinositide-3-kinase adapter 1-like</fullName>
    </submittedName>
</protein>
<feature type="region of interest" description="Disordered" evidence="2">
    <location>
        <begin position="103"/>
        <end position="166"/>
    </location>
</feature>
<feature type="domain" description="Neuronal tyrosine-phosphorylated phosphoinositide-3-kinase adapter N-terminal" evidence="3">
    <location>
        <begin position="49"/>
        <end position="422"/>
    </location>
</feature>
<evidence type="ECO:0000256" key="2">
    <source>
        <dbReference type="SAM" id="MobiDB-lite"/>
    </source>
</evidence>
<dbReference type="GO" id="GO:0048812">
    <property type="term" value="P:neuron projection morphogenesis"/>
    <property type="evidence" value="ECO:0007669"/>
    <property type="project" value="InterPro"/>
</dbReference>
<dbReference type="PANTHER" id="PTHR22633">
    <property type="entry name" value="NEURONAL TYROSINE-PHOSPHORYLATED PHOSPHOINOSITIDE-3-KINASE ADAPTER 2-RELATED"/>
    <property type="match status" value="1"/>
</dbReference>
<dbReference type="GeneID" id="115458286"/>
<dbReference type="InterPro" id="IPR029353">
    <property type="entry name" value="NYAP_C"/>
</dbReference>
<dbReference type="InterPro" id="IPR039482">
    <property type="entry name" value="NYAP_N"/>
</dbReference>
<dbReference type="GO" id="GO:0043491">
    <property type="term" value="P:phosphatidylinositol 3-kinase/protein kinase B signal transduction"/>
    <property type="evidence" value="ECO:0007669"/>
    <property type="project" value="InterPro"/>
</dbReference>
<dbReference type="Pfam" id="PF15439">
    <property type="entry name" value="NYAP_N"/>
    <property type="match status" value="1"/>
</dbReference>
<proteinExistence type="predicted"/>
<dbReference type="RefSeq" id="XP_030044009.1">
    <property type="nucleotide sequence ID" value="XM_030188149.1"/>
</dbReference>
<sequence length="816" mass="87802">MTTGPQDAAAISPHLQLAGKGGIGACGSLSTHSLHRSDSHQLCVEMNLLYRKAKIEWRHKEDDPKKSASKDVGVGKVRDISSFRRHFRMGFLTMPASQEHVPHPCASSMAPRSLSCHSVGSVENGGGDGAAAGRKPPAKPKRHPSTKLSTSGESKATGTSEHSGMKKAGLVKMVAESREFTRKIPPQKPKRSPNTHLSASFDETCLGRSPAVLASGAGAPRDFRRTDSHRKVRSSDTEEEEPVYIEMVGDIFRGQGTPDEESDECEAIYEEMKYPLLEDSADPRANGFSSMVARDQTRREATKIPTPPLAKMSPCEIPPPFPNLLQHRPPLLALPQAKAQKGSKAGAAVTTQQGSKLPVLQGAQPKESSSMPTTSQVPGQQRGGGGEDKDQSLLCPSGRARSHSTPLPPQASGHHRPGKELPNSHSMICPPAKAVAAAHSLLPVPQSSGQPKDKAVSYTMVYSAVKVTHSVLPMPQASIEQKTEKEISVVHGLLCSTGRTTAQGKSASVLSRSSTPHSLQEQPTQSPLSMLWTYPSAGTKRPPAYDGAKSVVAPKGCSSSVPQPTVRTQVHDHGNFASISCSHVISNSDSRGVASPPEEQPFFSGWALHRKPSCSRTSKDREKPTDEVQAWNGSIDLCTKAEREEKGSHGLSQSGIPVRTQQSLDGSGVRPPSRTGLPVPCQTFPACHRNGDLMSGYRLGRSASTSGVRHAAFHVQRQATQGKESQNQAGGPGPSSPLPVTLQCQGGRERDGKLLEVIERKRYLCKEIKARHRPDRSLCKQESMPILPSWKKNTESRKTGTPPCRRQQTVLWDTAI</sequence>
<reference evidence="6" key="1">
    <citation type="submission" date="2025-08" db="UniProtKB">
        <authorList>
            <consortium name="RefSeq"/>
        </authorList>
    </citation>
    <scope>IDENTIFICATION</scope>
</reference>
<feature type="region of interest" description="Disordered" evidence="2">
    <location>
        <begin position="180"/>
        <end position="245"/>
    </location>
</feature>
<evidence type="ECO:0000259" key="4">
    <source>
        <dbReference type="Pfam" id="PF15452"/>
    </source>
</evidence>
<evidence type="ECO:0000256" key="1">
    <source>
        <dbReference type="ARBA" id="ARBA00022553"/>
    </source>
</evidence>
<dbReference type="FunCoup" id="A0A6P7X1J0">
    <property type="interactions" value="315"/>
</dbReference>
<feature type="region of interest" description="Disordered" evidence="2">
    <location>
        <begin position="278"/>
        <end position="427"/>
    </location>
</feature>
<feature type="compositionally biased region" description="Polar residues" evidence="2">
    <location>
        <begin position="717"/>
        <end position="729"/>
    </location>
</feature>
<organism evidence="5 6">
    <name type="scientific">Microcaecilia unicolor</name>
    <dbReference type="NCBI Taxonomy" id="1415580"/>
    <lineage>
        <taxon>Eukaryota</taxon>
        <taxon>Metazoa</taxon>
        <taxon>Chordata</taxon>
        <taxon>Craniata</taxon>
        <taxon>Vertebrata</taxon>
        <taxon>Euteleostomi</taxon>
        <taxon>Amphibia</taxon>
        <taxon>Gymnophiona</taxon>
        <taxon>Siphonopidae</taxon>
        <taxon>Microcaecilia</taxon>
    </lineage>
</organism>
<feature type="compositionally biased region" description="Polar residues" evidence="2">
    <location>
        <begin position="366"/>
        <end position="379"/>
    </location>
</feature>
<feature type="compositionally biased region" description="Polar residues" evidence="2">
    <location>
        <begin position="502"/>
        <end position="528"/>
    </location>
</feature>
<dbReference type="InParanoid" id="A0A6P7X1J0"/>
<dbReference type="InterPro" id="IPR026722">
    <property type="entry name" value="NYAP1/NYAP2"/>
</dbReference>
<feature type="domain" description="Neuronal tyrosine-phosphorylated phosphoinositide-3-kinase adapter C-terminal" evidence="4">
    <location>
        <begin position="558"/>
        <end position="816"/>
    </location>
</feature>
<keyword evidence="5" id="KW-1185">Reference proteome</keyword>
<evidence type="ECO:0000313" key="5">
    <source>
        <dbReference type="Proteomes" id="UP000515156"/>
    </source>
</evidence>
<dbReference type="OrthoDB" id="9832999at2759"/>
<gene>
    <name evidence="6" type="primary">LOC115458286</name>
</gene>
<feature type="region of interest" description="Disordered" evidence="2">
    <location>
        <begin position="502"/>
        <end position="529"/>
    </location>
</feature>
<feature type="region of interest" description="Disordered" evidence="2">
    <location>
        <begin position="643"/>
        <end position="676"/>
    </location>
</feature>
<accession>A0A6P7X1J0</accession>
<dbReference type="AlphaFoldDB" id="A0A6P7X1J0"/>
<keyword evidence="1" id="KW-0597">Phosphoprotein</keyword>
<evidence type="ECO:0000259" key="3">
    <source>
        <dbReference type="Pfam" id="PF15439"/>
    </source>
</evidence>
<dbReference type="Pfam" id="PF15452">
    <property type="entry name" value="NYAP_C"/>
    <property type="match status" value="1"/>
</dbReference>